<keyword evidence="4" id="KW-1133">Transmembrane helix</keyword>
<dbReference type="Pfam" id="PF00059">
    <property type="entry name" value="Lectin_C"/>
    <property type="match status" value="1"/>
</dbReference>
<dbReference type="AlphaFoldDB" id="A0A3Q3GAY8"/>
<dbReference type="SUPFAM" id="SSF56436">
    <property type="entry name" value="C-type lectin-like"/>
    <property type="match status" value="1"/>
</dbReference>
<dbReference type="InterPro" id="IPR016186">
    <property type="entry name" value="C-type_lectin-like/link_sf"/>
</dbReference>
<dbReference type="InParanoid" id="A0A3Q3GAY8"/>
<dbReference type="Gene3D" id="1.20.5.1000">
    <property type="entry name" value="arf6 gtpase in complex with a specific effector, jip4"/>
    <property type="match status" value="1"/>
</dbReference>
<reference evidence="6" key="1">
    <citation type="submission" date="2025-08" db="UniProtKB">
        <authorList>
            <consortium name="Ensembl"/>
        </authorList>
    </citation>
    <scope>IDENTIFICATION</scope>
</reference>
<evidence type="ECO:0000256" key="2">
    <source>
        <dbReference type="ARBA" id="ARBA00023157"/>
    </source>
</evidence>
<keyword evidence="1" id="KW-0430">Lectin</keyword>
<accession>A0A3Q3GAY8</accession>
<dbReference type="Ensembl" id="ENSLBET00000031517.1">
    <property type="protein sequence ID" value="ENSLBEP00000030112.1"/>
    <property type="gene ID" value="ENSLBEG00000022761.1"/>
</dbReference>
<evidence type="ECO:0000313" key="7">
    <source>
        <dbReference type="Proteomes" id="UP000261660"/>
    </source>
</evidence>
<dbReference type="Gene3D" id="3.10.100.10">
    <property type="entry name" value="Mannose-Binding Protein A, subunit A"/>
    <property type="match status" value="1"/>
</dbReference>
<keyword evidence="4" id="KW-0472">Membrane</keyword>
<dbReference type="GeneID" id="109984411"/>
<sequence length="424" mass="48482">MSFGGDSRYLMTIDDGGKNERSLSLVWRIGAAVVCLVLLLLTVILVAHNTSAINSWDAKYEDLISNLTKDRGTRDKQDKTESSSLTQTRDIASVERDALRNEREALKEEREALTSERNQLQNYSSSLTKDRDALKDEREALKEERGQLKIYSSNMTKERDDLRDERKALRDERAALKNERDQLKIQSSNLTEYKGVLKEEQGAIKDERDALAIERAALKVERNNLKVLTFNLTKDRDTLIDERDALRIERNQLKIHSSNLTKEMGILQSKYNTVALRRDRLQEELNRLNLNQTASCLPGWNLHNNKCYYYSPKGKTDTWENSRADCLARGGDLAMPKTQDELVFVSKGNSYSWIGLSDKLQEGVWQWVDGTDLEDLGFWKEGEPNDQGSEDCVEVSRSQVKWNDAPCRNKFPWTCEAFGPGGSN</sequence>
<name>A0A3Q3GAY8_9LABR</name>
<dbReference type="PROSITE" id="PS00615">
    <property type="entry name" value="C_TYPE_LECTIN_1"/>
    <property type="match status" value="1"/>
</dbReference>
<feature type="region of interest" description="Disordered" evidence="3">
    <location>
        <begin position="110"/>
        <end position="133"/>
    </location>
</feature>
<dbReference type="GO" id="GO:0030246">
    <property type="term" value="F:carbohydrate binding"/>
    <property type="evidence" value="ECO:0007669"/>
    <property type="project" value="UniProtKB-KW"/>
</dbReference>
<dbReference type="InterPro" id="IPR001304">
    <property type="entry name" value="C-type_lectin-like"/>
</dbReference>
<feature type="region of interest" description="Disordered" evidence="3">
    <location>
        <begin position="70"/>
        <end position="91"/>
    </location>
</feature>
<feature type="compositionally biased region" description="Polar residues" evidence="3">
    <location>
        <begin position="115"/>
        <end position="127"/>
    </location>
</feature>
<feature type="domain" description="C-type lectin" evidence="5">
    <location>
        <begin position="303"/>
        <end position="416"/>
    </location>
</feature>
<dbReference type="PROSITE" id="PS50041">
    <property type="entry name" value="C_TYPE_LECTIN_2"/>
    <property type="match status" value="1"/>
</dbReference>
<dbReference type="InterPro" id="IPR033989">
    <property type="entry name" value="CD209-like_CTLD"/>
</dbReference>
<evidence type="ECO:0000259" key="5">
    <source>
        <dbReference type="PROSITE" id="PS50041"/>
    </source>
</evidence>
<evidence type="ECO:0000256" key="3">
    <source>
        <dbReference type="SAM" id="MobiDB-lite"/>
    </source>
</evidence>
<evidence type="ECO:0000313" key="6">
    <source>
        <dbReference type="Ensembl" id="ENSLBEP00000030112.1"/>
    </source>
</evidence>
<keyword evidence="2" id="KW-1015">Disulfide bond</keyword>
<dbReference type="RefSeq" id="XP_020490206.1">
    <property type="nucleotide sequence ID" value="XM_020634550.3"/>
</dbReference>
<reference evidence="6" key="2">
    <citation type="submission" date="2025-09" db="UniProtKB">
        <authorList>
            <consortium name="Ensembl"/>
        </authorList>
    </citation>
    <scope>IDENTIFICATION</scope>
</reference>
<dbReference type="InterPro" id="IPR018378">
    <property type="entry name" value="C-type_lectin_CS"/>
</dbReference>
<protein>
    <submittedName>
        <fullName evidence="6">C-type lectin domain family 4 member M-like</fullName>
    </submittedName>
</protein>
<keyword evidence="4" id="KW-0812">Transmembrane</keyword>
<dbReference type="OrthoDB" id="8950604at2759"/>
<dbReference type="InterPro" id="IPR016187">
    <property type="entry name" value="CTDL_fold"/>
</dbReference>
<dbReference type="STRING" id="56723.ENSLBEP00000030112"/>
<feature type="compositionally biased region" description="Basic and acidic residues" evidence="3">
    <location>
        <begin position="70"/>
        <end position="81"/>
    </location>
</feature>
<feature type="transmembrane region" description="Helical" evidence="4">
    <location>
        <begin position="25"/>
        <end position="47"/>
    </location>
</feature>
<dbReference type="CDD" id="cd03590">
    <property type="entry name" value="CLECT_DC-SIGN_like"/>
    <property type="match status" value="1"/>
</dbReference>
<dbReference type="GeneTree" id="ENSGT01020000230338"/>
<dbReference type="Proteomes" id="UP000261660">
    <property type="component" value="Unplaced"/>
</dbReference>
<evidence type="ECO:0000256" key="4">
    <source>
        <dbReference type="SAM" id="Phobius"/>
    </source>
</evidence>
<dbReference type="Gene3D" id="6.10.250.3110">
    <property type="match status" value="1"/>
</dbReference>
<evidence type="ECO:0000256" key="1">
    <source>
        <dbReference type="ARBA" id="ARBA00022734"/>
    </source>
</evidence>
<organism evidence="6 7">
    <name type="scientific">Labrus bergylta</name>
    <name type="common">ballan wrasse</name>
    <dbReference type="NCBI Taxonomy" id="56723"/>
    <lineage>
        <taxon>Eukaryota</taxon>
        <taxon>Metazoa</taxon>
        <taxon>Chordata</taxon>
        <taxon>Craniata</taxon>
        <taxon>Vertebrata</taxon>
        <taxon>Euteleostomi</taxon>
        <taxon>Actinopterygii</taxon>
        <taxon>Neopterygii</taxon>
        <taxon>Teleostei</taxon>
        <taxon>Neoteleostei</taxon>
        <taxon>Acanthomorphata</taxon>
        <taxon>Eupercaria</taxon>
        <taxon>Labriformes</taxon>
        <taxon>Labridae</taxon>
        <taxon>Labrus</taxon>
    </lineage>
</organism>
<proteinExistence type="predicted"/>
<dbReference type="InterPro" id="IPR050111">
    <property type="entry name" value="C-type_lectin/snaclec_domain"/>
</dbReference>
<keyword evidence="7" id="KW-1185">Reference proteome</keyword>
<dbReference type="SMART" id="SM00034">
    <property type="entry name" value="CLECT"/>
    <property type="match status" value="1"/>
</dbReference>
<dbReference type="PANTHER" id="PTHR22803">
    <property type="entry name" value="MANNOSE, PHOSPHOLIPASE, LECTIN RECEPTOR RELATED"/>
    <property type="match status" value="1"/>
</dbReference>